<proteinExistence type="predicted"/>
<dbReference type="Pfam" id="PF00069">
    <property type="entry name" value="Pkinase"/>
    <property type="match status" value="1"/>
</dbReference>
<dbReference type="InterPro" id="IPR000719">
    <property type="entry name" value="Prot_kinase_dom"/>
</dbReference>
<comment type="caution">
    <text evidence="3">The sequence shown here is derived from an EMBL/GenBank/DDBJ whole genome shotgun (WGS) entry which is preliminary data.</text>
</comment>
<dbReference type="PANTHER" id="PTHR47976">
    <property type="entry name" value="G-TYPE LECTIN S-RECEPTOR-LIKE SERINE/THREONINE-PROTEIN KINASE SD2-5"/>
    <property type="match status" value="1"/>
</dbReference>
<reference evidence="3 4" key="1">
    <citation type="journal article" date="2018" name="Nat. Genet.">
        <title>The Rosa genome provides new insights in the design of modern roses.</title>
        <authorList>
            <person name="Bendahmane M."/>
        </authorList>
    </citation>
    <scope>NUCLEOTIDE SEQUENCE [LARGE SCALE GENOMIC DNA]</scope>
    <source>
        <strain evidence="4">cv. Old Blush</strain>
    </source>
</reference>
<dbReference type="PROSITE" id="PS50011">
    <property type="entry name" value="PROTEIN_KINASE_DOM"/>
    <property type="match status" value="1"/>
</dbReference>
<protein>
    <recommendedName>
        <fullName evidence="2">Protein kinase domain-containing protein</fullName>
    </recommendedName>
</protein>
<dbReference type="PANTHER" id="PTHR47976:SF15">
    <property type="entry name" value="G-TYPE LECTIN S-RECEPTOR-LIKE SERINE_THREONINE-PROTEIN KINASE RLK1"/>
    <property type="match status" value="1"/>
</dbReference>
<sequence>MMNQSQTQTAIRGTKGYVAPEWFLNLPITTKVDVYSFGVVLLEVICCRRSVDMENFSEERAILTDWFMTATSKESGIRLLTTKWRPCMRKQSWKGLSWLLFGAFKKTLFFDPL</sequence>
<evidence type="ECO:0000259" key="2">
    <source>
        <dbReference type="PROSITE" id="PS50011"/>
    </source>
</evidence>
<gene>
    <name evidence="3" type="ORF">RchiOBHm_Chr5g0078771</name>
</gene>
<accession>A0A2P6QMD2</accession>
<dbReference type="Gramene" id="PRQ35326">
    <property type="protein sequence ID" value="PRQ35326"/>
    <property type="gene ID" value="RchiOBHm_Chr5g0078771"/>
</dbReference>
<dbReference type="GO" id="GO:0004672">
    <property type="term" value="F:protein kinase activity"/>
    <property type="evidence" value="ECO:0007669"/>
    <property type="project" value="InterPro"/>
</dbReference>
<dbReference type="InterPro" id="IPR011009">
    <property type="entry name" value="Kinase-like_dom_sf"/>
</dbReference>
<dbReference type="EMBL" id="PDCK01000043">
    <property type="protein sequence ID" value="PRQ35326.1"/>
    <property type="molecule type" value="Genomic_DNA"/>
</dbReference>
<feature type="domain" description="Protein kinase" evidence="2">
    <location>
        <begin position="1"/>
        <end position="113"/>
    </location>
</feature>
<keyword evidence="3" id="KW-0808">Transferase</keyword>
<dbReference type="AlphaFoldDB" id="A0A2P6QMD2"/>
<organism evidence="3 4">
    <name type="scientific">Rosa chinensis</name>
    <name type="common">China rose</name>
    <dbReference type="NCBI Taxonomy" id="74649"/>
    <lineage>
        <taxon>Eukaryota</taxon>
        <taxon>Viridiplantae</taxon>
        <taxon>Streptophyta</taxon>
        <taxon>Embryophyta</taxon>
        <taxon>Tracheophyta</taxon>
        <taxon>Spermatophyta</taxon>
        <taxon>Magnoliopsida</taxon>
        <taxon>eudicotyledons</taxon>
        <taxon>Gunneridae</taxon>
        <taxon>Pentapetalae</taxon>
        <taxon>rosids</taxon>
        <taxon>fabids</taxon>
        <taxon>Rosales</taxon>
        <taxon>Rosaceae</taxon>
        <taxon>Rosoideae</taxon>
        <taxon>Rosoideae incertae sedis</taxon>
        <taxon>Rosa</taxon>
    </lineage>
</organism>
<name>A0A2P6QMD2_ROSCH</name>
<dbReference type="GO" id="GO:0005524">
    <property type="term" value="F:ATP binding"/>
    <property type="evidence" value="ECO:0007669"/>
    <property type="project" value="InterPro"/>
</dbReference>
<keyword evidence="1" id="KW-0732">Signal</keyword>
<dbReference type="Gene3D" id="1.10.510.10">
    <property type="entry name" value="Transferase(Phosphotransferase) domain 1"/>
    <property type="match status" value="1"/>
</dbReference>
<dbReference type="InterPro" id="IPR051343">
    <property type="entry name" value="G-type_lectin_kinases/EP1-like"/>
</dbReference>
<keyword evidence="4" id="KW-1185">Reference proteome</keyword>
<dbReference type="SUPFAM" id="SSF56112">
    <property type="entry name" value="Protein kinase-like (PK-like)"/>
    <property type="match status" value="1"/>
</dbReference>
<evidence type="ECO:0000256" key="1">
    <source>
        <dbReference type="ARBA" id="ARBA00022729"/>
    </source>
</evidence>
<evidence type="ECO:0000313" key="3">
    <source>
        <dbReference type="EMBL" id="PRQ35326.1"/>
    </source>
</evidence>
<evidence type="ECO:0000313" key="4">
    <source>
        <dbReference type="Proteomes" id="UP000238479"/>
    </source>
</evidence>
<dbReference type="Proteomes" id="UP000238479">
    <property type="component" value="Chromosome 5"/>
</dbReference>